<proteinExistence type="inferred from homology"/>
<gene>
    <name evidence="10" type="ORF">MUCCIDRAFT_157051</name>
</gene>
<dbReference type="EC" id="3.4.19.12" evidence="8"/>
<dbReference type="Gene3D" id="3.40.532.10">
    <property type="entry name" value="Peptidase C12, ubiquitin carboxyl-terminal hydrolase"/>
    <property type="match status" value="1"/>
</dbReference>
<feature type="active site" description="Proton donor" evidence="7">
    <location>
        <position position="175"/>
    </location>
</feature>
<protein>
    <recommendedName>
        <fullName evidence="8">Ubiquitin carboxyl-terminal hydrolase</fullName>
        <ecNumber evidence="8">3.4.19.12</ecNumber>
    </recommendedName>
</protein>
<dbReference type="FunFam" id="3.40.532.10:FF:000006">
    <property type="entry name" value="Ubiquitin carboxyl-terminal hydrolase"/>
    <property type="match status" value="1"/>
</dbReference>
<evidence type="ECO:0000313" key="10">
    <source>
        <dbReference type="EMBL" id="OAD00399.1"/>
    </source>
</evidence>
<evidence type="ECO:0000256" key="5">
    <source>
        <dbReference type="ARBA" id="ARBA00022801"/>
    </source>
</evidence>
<evidence type="ECO:0000256" key="6">
    <source>
        <dbReference type="ARBA" id="ARBA00022807"/>
    </source>
</evidence>
<dbReference type="CDD" id="cd09616">
    <property type="entry name" value="Peptidase_C12_UCH_L1_L3"/>
    <property type="match status" value="1"/>
</dbReference>
<keyword evidence="11" id="KW-1185">Reference proteome</keyword>
<evidence type="ECO:0000256" key="8">
    <source>
        <dbReference type="RuleBase" id="RU361215"/>
    </source>
</evidence>
<dbReference type="PANTHER" id="PTHR10589:SF17">
    <property type="entry name" value="UBIQUITIN CARBOXYL-TERMINAL HYDROLASE"/>
    <property type="match status" value="1"/>
</dbReference>
<keyword evidence="5 7" id="KW-0378">Hydrolase</keyword>
<comment type="caution">
    <text evidence="10">The sequence shown here is derived from an EMBL/GenBank/DDBJ whole genome shotgun (WGS) entry which is preliminary data.</text>
</comment>
<feature type="active site" description="Nucleophile" evidence="7">
    <location>
        <position position="103"/>
    </location>
</feature>
<dbReference type="PRINTS" id="PR00707">
    <property type="entry name" value="UBCTHYDRLASE"/>
</dbReference>
<evidence type="ECO:0000313" key="11">
    <source>
        <dbReference type="Proteomes" id="UP000077051"/>
    </source>
</evidence>
<organism evidence="10 11">
    <name type="scientific">Mucor lusitanicus CBS 277.49</name>
    <dbReference type="NCBI Taxonomy" id="747725"/>
    <lineage>
        <taxon>Eukaryota</taxon>
        <taxon>Fungi</taxon>
        <taxon>Fungi incertae sedis</taxon>
        <taxon>Mucoromycota</taxon>
        <taxon>Mucoromycotina</taxon>
        <taxon>Mucoromycetes</taxon>
        <taxon>Mucorales</taxon>
        <taxon>Mucorineae</taxon>
        <taxon>Mucoraceae</taxon>
        <taxon>Mucor</taxon>
    </lineage>
</organism>
<dbReference type="InterPro" id="IPR038765">
    <property type="entry name" value="Papain-like_cys_pep_sf"/>
</dbReference>
<dbReference type="AlphaFoldDB" id="A0A162QL37"/>
<evidence type="ECO:0000256" key="7">
    <source>
        <dbReference type="PROSITE-ProRule" id="PRU01393"/>
    </source>
</evidence>
<feature type="site" description="Transition state stabilizer" evidence="7">
    <location>
        <position position="97"/>
    </location>
</feature>
<evidence type="ECO:0000259" key="9">
    <source>
        <dbReference type="PROSITE" id="PS52048"/>
    </source>
</evidence>
<reference evidence="10 11" key="1">
    <citation type="submission" date="2015-06" db="EMBL/GenBank/DDBJ databases">
        <title>Expansion of signal transduction pathways in fungi by whole-genome duplication.</title>
        <authorList>
            <consortium name="DOE Joint Genome Institute"/>
            <person name="Corrochano L.M."/>
            <person name="Kuo A."/>
            <person name="Marcet-Houben M."/>
            <person name="Polaino S."/>
            <person name="Salamov A."/>
            <person name="Villalobos J.M."/>
            <person name="Alvarez M.I."/>
            <person name="Avalos J."/>
            <person name="Benito E.P."/>
            <person name="Benoit I."/>
            <person name="Burger G."/>
            <person name="Camino L.P."/>
            <person name="Canovas D."/>
            <person name="Cerda-Olmedo E."/>
            <person name="Cheng J.-F."/>
            <person name="Dominguez A."/>
            <person name="Elias M."/>
            <person name="Eslava A.P."/>
            <person name="Glaser F."/>
            <person name="Grimwood J."/>
            <person name="Gutierrez G."/>
            <person name="Heitman J."/>
            <person name="Henrissat B."/>
            <person name="Iturriaga E.A."/>
            <person name="Lang B.F."/>
            <person name="Lavin J.L."/>
            <person name="Lee S."/>
            <person name="Li W."/>
            <person name="Lindquist E."/>
            <person name="Lopez-Garcia S."/>
            <person name="Luque E.M."/>
            <person name="Marcos A.T."/>
            <person name="Martin J."/>
            <person name="Mccluskey K."/>
            <person name="Medina H.R."/>
            <person name="Miralles-Duran A."/>
            <person name="Miyazaki A."/>
            <person name="Munoz-Torres E."/>
            <person name="Oguiza J.A."/>
            <person name="Ohm R."/>
            <person name="Olmedo M."/>
            <person name="Orejas M."/>
            <person name="Ortiz-Castellanos L."/>
            <person name="Pisabarro A.G."/>
            <person name="Rodriguez-Romero J."/>
            <person name="Ruiz-Herrera J."/>
            <person name="Ruiz-Vazquez R."/>
            <person name="Sanz C."/>
            <person name="Schackwitz W."/>
            <person name="Schmutz J."/>
            <person name="Shahriari M."/>
            <person name="Shelest E."/>
            <person name="Silva-Franco F."/>
            <person name="Soanes D."/>
            <person name="Syed K."/>
            <person name="Tagua V.G."/>
            <person name="Talbot N.J."/>
            <person name="Thon M."/>
            <person name="De Vries R.P."/>
            <person name="Wiebenga A."/>
            <person name="Yadav J.S."/>
            <person name="Braun E.L."/>
            <person name="Baker S."/>
            <person name="Garre V."/>
            <person name="Horwitz B."/>
            <person name="Torres-Martinez S."/>
            <person name="Idnurm A."/>
            <person name="Herrera-Estrella A."/>
            <person name="Gabaldon T."/>
            <person name="Grigoriev I.V."/>
        </authorList>
    </citation>
    <scope>NUCLEOTIDE SEQUENCE [LARGE SCALE GENOMIC DNA]</scope>
    <source>
        <strain evidence="10 11">CBS 277.49</strain>
    </source>
</reference>
<dbReference type="InterPro" id="IPR057254">
    <property type="entry name" value="UCH_AS"/>
</dbReference>
<keyword evidence="6 7" id="KW-0788">Thiol protease</keyword>
<feature type="site" description="Important for enzyme activity" evidence="7">
    <location>
        <position position="190"/>
    </location>
</feature>
<comment type="similarity">
    <text evidence="2 7 8">Belongs to the peptidase C12 family.</text>
</comment>
<dbReference type="PROSITE" id="PS52048">
    <property type="entry name" value="UCH_DOMAIN"/>
    <property type="match status" value="1"/>
</dbReference>
<dbReference type="GO" id="GO:0004843">
    <property type="term" value="F:cysteine-type deubiquitinase activity"/>
    <property type="evidence" value="ECO:0007669"/>
    <property type="project" value="UniProtKB-UniRule"/>
</dbReference>
<dbReference type="InterPro" id="IPR001578">
    <property type="entry name" value="Peptidase_C12_UCH"/>
</dbReference>
<evidence type="ECO:0000256" key="3">
    <source>
        <dbReference type="ARBA" id="ARBA00022670"/>
    </source>
</evidence>
<dbReference type="STRING" id="747725.A0A162QL37"/>
<dbReference type="SUPFAM" id="SSF54001">
    <property type="entry name" value="Cysteine proteinases"/>
    <property type="match status" value="1"/>
</dbReference>
<comment type="catalytic activity">
    <reaction evidence="1 7 8">
        <text>Thiol-dependent hydrolysis of ester, thioester, amide, peptide and isopeptide bonds formed by the C-terminal Gly of ubiquitin (a 76-residue protein attached to proteins as an intracellular targeting signal).</text>
        <dbReference type="EC" id="3.4.19.12"/>
    </reaction>
</comment>
<dbReference type="GO" id="GO:0006511">
    <property type="term" value="P:ubiquitin-dependent protein catabolic process"/>
    <property type="evidence" value="ECO:0007669"/>
    <property type="project" value="UniProtKB-UniRule"/>
</dbReference>
<dbReference type="VEuPathDB" id="FungiDB:MUCCIDRAFT_157051"/>
<keyword evidence="4 7" id="KW-0833">Ubl conjugation pathway</keyword>
<evidence type="ECO:0000256" key="2">
    <source>
        <dbReference type="ARBA" id="ARBA00009326"/>
    </source>
</evidence>
<dbReference type="PANTHER" id="PTHR10589">
    <property type="entry name" value="UBIQUITIN CARBOXYL-TERMINAL HYDROLASE"/>
    <property type="match status" value="1"/>
</dbReference>
<dbReference type="PROSITE" id="PS00140">
    <property type="entry name" value="UCH_1"/>
    <property type="match status" value="1"/>
</dbReference>
<evidence type="ECO:0000256" key="1">
    <source>
        <dbReference type="ARBA" id="ARBA00000707"/>
    </source>
</evidence>
<sequence length="236" mass="26455">MAEENTESKSIQRWVPLEANPEVWNEIIHKAGVDPKYNYVDVLGFDPELLAMLPSQVEAVVFLFPITEAYEKFKDEEEAHLIKLEQSISPDVVFFKQTIANACGMIALLHSVASNDDEIVGPGLFNDIIEQAKNMSVDERVELLEHSKELAQLHASAATEGQTAAPCSDDSIDLHFICFIEVDQHLYELDGRKLFPINHGKCTNLVESATKVMKQYMARDPNETNFSAIALCKTED</sequence>
<accession>A0A162QL37</accession>
<keyword evidence="3 7" id="KW-0645">Protease</keyword>
<dbReference type="OrthoDB" id="427186at2759"/>
<dbReference type="Proteomes" id="UP000077051">
    <property type="component" value="Unassembled WGS sequence"/>
</dbReference>
<dbReference type="InterPro" id="IPR036959">
    <property type="entry name" value="Peptidase_C12_UCH_sf"/>
</dbReference>
<evidence type="ECO:0000256" key="4">
    <source>
        <dbReference type="ARBA" id="ARBA00022786"/>
    </source>
</evidence>
<dbReference type="Pfam" id="PF01088">
    <property type="entry name" value="Peptidase_C12"/>
    <property type="match status" value="1"/>
</dbReference>
<feature type="domain" description="UCH catalytic" evidence="9">
    <location>
        <begin position="13"/>
        <end position="233"/>
    </location>
</feature>
<name>A0A162QL37_MUCCL</name>
<dbReference type="GO" id="GO:0005737">
    <property type="term" value="C:cytoplasm"/>
    <property type="evidence" value="ECO:0007669"/>
    <property type="project" value="TreeGrafter"/>
</dbReference>
<dbReference type="GO" id="GO:0016579">
    <property type="term" value="P:protein deubiquitination"/>
    <property type="evidence" value="ECO:0007669"/>
    <property type="project" value="TreeGrafter"/>
</dbReference>
<dbReference type="EMBL" id="AMYB01000007">
    <property type="protein sequence ID" value="OAD00399.1"/>
    <property type="molecule type" value="Genomic_DNA"/>
</dbReference>